<dbReference type="InterPro" id="IPR000159">
    <property type="entry name" value="RA_dom"/>
</dbReference>
<proteinExistence type="predicted"/>
<dbReference type="KEGG" id="pmrn:116939866"/>
<feature type="compositionally biased region" description="Basic and acidic residues" evidence="2">
    <location>
        <begin position="120"/>
        <end position="129"/>
    </location>
</feature>
<name>A0AAJ7STU8_PETMA</name>
<dbReference type="Proteomes" id="UP001318040">
    <property type="component" value="Chromosome 7"/>
</dbReference>
<dbReference type="PANTHER" id="PTHR15286">
    <property type="entry name" value="RAS-ASSOCIATING DOMAIN CONTAINING PROTEIN"/>
    <property type="match status" value="1"/>
</dbReference>
<dbReference type="SUPFAM" id="SSF54236">
    <property type="entry name" value="Ubiquitin-like"/>
    <property type="match status" value="1"/>
</dbReference>
<dbReference type="SMART" id="SM00314">
    <property type="entry name" value="RA"/>
    <property type="match status" value="1"/>
</dbReference>
<gene>
    <name evidence="5" type="primary">RASSF9</name>
</gene>
<evidence type="ECO:0000313" key="5">
    <source>
        <dbReference type="RefSeq" id="XP_032804690.1"/>
    </source>
</evidence>
<evidence type="ECO:0000313" key="4">
    <source>
        <dbReference type="Proteomes" id="UP001318040"/>
    </source>
</evidence>
<evidence type="ECO:0000256" key="1">
    <source>
        <dbReference type="SAM" id="Coils"/>
    </source>
</evidence>
<organism evidence="4 5">
    <name type="scientific">Petromyzon marinus</name>
    <name type="common">Sea lamprey</name>
    <dbReference type="NCBI Taxonomy" id="7757"/>
    <lineage>
        <taxon>Eukaryota</taxon>
        <taxon>Metazoa</taxon>
        <taxon>Chordata</taxon>
        <taxon>Craniata</taxon>
        <taxon>Vertebrata</taxon>
        <taxon>Cyclostomata</taxon>
        <taxon>Hyperoartia</taxon>
        <taxon>Petromyzontiformes</taxon>
        <taxon>Petromyzontidae</taxon>
        <taxon>Petromyzon</taxon>
    </lineage>
</organism>
<dbReference type="RefSeq" id="XP_032804690.1">
    <property type="nucleotide sequence ID" value="XM_032948799.1"/>
</dbReference>
<keyword evidence="1" id="KW-0175">Coiled coil</keyword>
<dbReference type="InterPro" id="IPR029071">
    <property type="entry name" value="Ubiquitin-like_domsf"/>
</dbReference>
<reference evidence="5" key="1">
    <citation type="submission" date="2025-08" db="UniProtKB">
        <authorList>
            <consortium name="RefSeq"/>
        </authorList>
    </citation>
    <scope>IDENTIFICATION</scope>
    <source>
        <tissue evidence="5">Sperm</tissue>
    </source>
</reference>
<dbReference type="GO" id="GO:0007165">
    <property type="term" value="P:signal transduction"/>
    <property type="evidence" value="ECO:0007669"/>
    <property type="project" value="InterPro"/>
</dbReference>
<feature type="domain" description="Ras-associating" evidence="3">
    <location>
        <begin position="31"/>
        <end position="108"/>
    </location>
</feature>
<evidence type="ECO:0000259" key="3">
    <source>
        <dbReference type="PROSITE" id="PS50200"/>
    </source>
</evidence>
<protein>
    <submittedName>
        <fullName evidence="5">Ras association domain-containing protein 9 isoform X1</fullName>
    </submittedName>
</protein>
<dbReference type="CTD" id="9182"/>
<feature type="coiled-coil region" evidence="1">
    <location>
        <begin position="204"/>
        <end position="233"/>
    </location>
</feature>
<dbReference type="InterPro" id="IPR033593">
    <property type="entry name" value="N-RASSF"/>
</dbReference>
<feature type="region of interest" description="Disordered" evidence="2">
    <location>
        <begin position="106"/>
        <end position="156"/>
    </location>
</feature>
<dbReference type="AlphaFoldDB" id="A0AAJ7STU8"/>
<accession>A0AAJ7STU8</accession>
<keyword evidence="4" id="KW-1185">Reference proteome</keyword>
<dbReference type="PANTHER" id="PTHR15286:SF1">
    <property type="entry name" value="FI07216P"/>
    <property type="match status" value="1"/>
</dbReference>
<sequence>MQFAPPRIWMEQSKVKITVVVGHEEKLVSGLTKRTTCEDVTRALLRESARTPQRPAKPSGGPHGAYCIVERWRGMDRVLPPKTKLLRLWTAWASEQENVHFSLRRAGRHQGVGSSAPRTAEAKVVKSKEGQQQQQQQRQSGHAEDGEADSGLQEKQRRMVRKAFRKLARMNRKRTQAAAADREPSPVQRLETLVRVVLSQDQTIREQEECIRAMDEEIERREAKIHMDRCEREGANYVQDAYLRGVETEQTGRLSQGGSEGVGEASSREQAVKCEAIAHLQDQLLYYEELAARLHLEILEEQGGGARIKGCDNVACAEPARPHETAALTSDGQSTTTHGAADRCRAKADLLTGAELTDSLLEESVKRSGVIQAEMSSVQRDLHRCQATLQCRARECDHLSSLLSTMHVQEKEELSIVDARDEHSAAQAHVATPNFAGDLFTASPCLSIETKGEANDNDSDTGLSSMHSQDSDTVLYMESLV</sequence>
<evidence type="ECO:0000256" key="2">
    <source>
        <dbReference type="SAM" id="MobiDB-lite"/>
    </source>
</evidence>
<dbReference type="PROSITE" id="PS50200">
    <property type="entry name" value="RA"/>
    <property type="match status" value="1"/>
</dbReference>
<dbReference type="Gene3D" id="3.10.20.90">
    <property type="entry name" value="Phosphatidylinositol 3-kinase Catalytic Subunit, Chain A, domain 1"/>
    <property type="match status" value="1"/>
</dbReference>